<evidence type="ECO:0000313" key="3">
    <source>
        <dbReference type="Proteomes" id="UP000322245"/>
    </source>
</evidence>
<sequence length="213" mass="24664">MSNNQDYETDVTFEDVRYIDENGLCYRSVQSSTGEVDFTGRAVLRYQQIAMPKIQWRDRHGRRIKISERSEIDRRRVNAIHRESQRKYRSRKAENESKKTTRDDEGQGTAHGQSLQSHGKWTAEQLELISNMTPQELQAYYHETATRQTNYDGTLIYGQHFSSSAAAPYDDQAEDLPVVASYDDQDEEDTLAIAARAYSALQNWQDSQQEPTR</sequence>
<evidence type="ECO:0008006" key="4">
    <source>
        <dbReference type="Google" id="ProtNLM"/>
    </source>
</evidence>
<evidence type="ECO:0000256" key="1">
    <source>
        <dbReference type="SAM" id="MobiDB-lite"/>
    </source>
</evidence>
<gene>
    <name evidence="2" type="ORF">B9479_005789</name>
</gene>
<dbReference type="AlphaFoldDB" id="A0A5D3AS88"/>
<feature type="compositionally biased region" description="Polar residues" evidence="1">
    <location>
        <begin position="110"/>
        <end position="119"/>
    </location>
</feature>
<accession>A0A5D3AS88</accession>
<keyword evidence="3" id="KW-1185">Reference proteome</keyword>
<name>A0A5D3AS88_9TREE</name>
<evidence type="ECO:0000313" key="2">
    <source>
        <dbReference type="EMBL" id="TYJ53584.1"/>
    </source>
</evidence>
<feature type="region of interest" description="Disordered" evidence="1">
    <location>
        <begin position="77"/>
        <end position="120"/>
    </location>
</feature>
<protein>
    <recommendedName>
        <fullName evidence="4">BZIP domain-containing protein</fullName>
    </recommendedName>
</protein>
<feature type="compositionally biased region" description="Basic and acidic residues" evidence="1">
    <location>
        <begin position="77"/>
        <end position="105"/>
    </location>
</feature>
<dbReference type="Proteomes" id="UP000322245">
    <property type="component" value="Unassembled WGS sequence"/>
</dbReference>
<comment type="caution">
    <text evidence="2">The sequence shown here is derived from an EMBL/GenBank/DDBJ whole genome shotgun (WGS) entry which is preliminary data.</text>
</comment>
<reference evidence="2 3" key="1">
    <citation type="submission" date="2017-05" db="EMBL/GenBank/DDBJ databases">
        <title>The Genome Sequence of Tsuchiyaea wingfieldii DSM 27421.</title>
        <authorList>
            <person name="Cuomo C."/>
            <person name="Passer A."/>
            <person name="Billmyre B."/>
            <person name="Heitman J."/>
        </authorList>
    </citation>
    <scope>NUCLEOTIDE SEQUENCE [LARGE SCALE GENOMIC DNA]</scope>
    <source>
        <strain evidence="2 3">DSM 27421</strain>
    </source>
</reference>
<dbReference type="EMBL" id="NIDF01000084">
    <property type="protein sequence ID" value="TYJ53584.1"/>
    <property type="molecule type" value="Genomic_DNA"/>
</dbReference>
<proteinExistence type="predicted"/>
<organism evidence="2 3">
    <name type="scientific">Cryptococcus floricola</name>
    <dbReference type="NCBI Taxonomy" id="2591691"/>
    <lineage>
        <taxon>Eukaryota</taxon>
        <taxon>Fungi</taxon>
        <taxon>Dikarya</taxon>
        <taxon>Basidiomycota</taxon>
        <taxon>Agaricomycotina</taxon>
        <taxon>Tremellomycetes</taxon>
        <taxon>Tremellales</taxon>
        <taxon>Cryptococcaceae</taxon>
        <taxon>Cryptococcus</taxon>
    </lineage>
</organism>